<reference evidence="1 2" key="1">
    <citation type="submission" date="2020-01" db="EMBL/GenBank/DDBJ databases">
        <authorList>
            <person name="Deng T."/>
        </authorList>
    </citation>
    <scope>NUCLEOTIDE SEQUENCE [LARGE SCALE GENOMIC DNA]</scope>
    <source>
        <strain evidence="1 2">5221</strain>
    </source>
</reference>
<organism evidence="1 2">
    <name type="scientific">Brevibacterium rongguiense</name>
    <dbReference type="NCBI Taxonomy" id="2695267"/>
    <lineage>
        <taxon>Bacteria</taxon>
        <taxon>Bacillati</taxon>
        <taxon>Actinomycetota</taxon>
        <taxon>Actinomycetes</taxon>
        <taxon>Micrococcales</taxon>
        <taxon>Brevibacteriaceae</taxon>
        <taxon>Brevibacterium</taxon>
    </lineage>
</organism>
<protein>
    <recommendedName>
        <fullName evidence="3">SAF domain-containing protein</fullName>
    </recommendedName>
</protein>
<gene>
    <name evidence="1" type="ORF">GSY69_06520</name>
</gene>
<dbReference type="RefSeq" id="WP_160953063.1">
    <property type="nucleotide sequence ID" value="NZ_WWEQ01000021.1"/>
</dbReference>
<name>A0A6N9H6X4_9MICO</name>
<accession>A0A6N9H6X4</accession>
<dbReference type="Proteomes" id="UP000469215">
    <property type="component" value="Unassembled WGS sequence"/>
</dbReference>
<evidence type="ECO:0000313" key="2">
    <source>
        <dbReference type="Proteomes" id="UP000469215"/>
    </source>
</evidence>
<evidence type="ECO:0008006" key="3">
    <source>
        <dbReference type="Google" id="ProtNLM"/>
    </source>
</evidence>
<comment type="caution">
    <text evidence="1">The sequence shown here is derived from an EMBL/GenBank/DDBJ whole genome shotgun (WGS) entry which is preliminary data.</text>
</comment>
<dbReference type="EMBL" id="WWEQ01000021">
    <property type="protein sequence ID" value="MYM19631.1"/>
    <property type="molecule type" value="Genomic_DNA"/>
</dbReference>
<proteinExistence type="predicted"/>
<evidence type="ECO:0000313" key="1">
    <source>
        <dbReference type="EMBL" id="MYM19631.1"/>
    </source>
</evidence>
<keyword evidence="2" id="KW-1185">Reference proteome</keyword>
<sequence>MPTHGSSRFRRPRWRDPRVLIGAVLVLASLLGTWYVVRAAARTTTVWAAGTPLVPGAVIAPEDLVPLEVRLPEGESAAAYIPSATRIPEGSTVLSAVRKGELLPAGSLASPDSLAGRVMALAAADALPAAVGAGSRVDVWATPDEDGAKPHEILRTAQVIAVTRDDGGFAADRGARIEVFVPTAALSGVLAAVGAGERLAVVAVPEPAAGR</sequence>
<dbReference type="AlphaFoldDB" id="A0A6N9H6X4"/>